<sequence length="289" mass="31938">NSSFLNSSEDKNHENCPGKKFNEALQDSTNSKMNDYDENNLDSENFSLRKGSALNRSKAPFRPREHFRRKNTPADLSSIIKQAIYEGQERSKHIPPPLSIPSNAKCDLKIPVPTPPKLNEVPLETPSIENSPKSLDFTNSAHTAAISSSDDGSKKTFVSDLILNPKEICDIGPVSLNSANSVISLPPENSYSENVAKEQNEISQICINTVGEESNANFASNANINAHVNNSNKTNDDDEDDAFTEFNSHKYWYISPELPLDIDLVSSYESTSTKNENDDTLDVKSEGNL</sequence>
<feature type="compositionally biased region" description="Basic and acidic residues" evidence="1">
    <location>
        <begin position="8"/>
        <end position="22"/>
    </location>
</feature>
<evidence type="ECO:0000256" key="1">
    <source>
        <dbReference type="SAM" id="MobiDB-lite"/>
    </source>
</evidence>
<feature type="compositionally biased region" description="Basic and acidic residues" evidence="1">
    <location>
        <begin position="275"/>
        <end position="289"/>
    </location>
</feature>
<feature type="region of interest" description="Disordered" evidence="1">
    <location>
        <begin position="270"/>
        <end position="289"/>
    </location>
</feature>
<feature type="non-terminal residue" evidence="2">
    <location>
        <position position="289"/>
    </location>
</feature>
<evidence type="ECO:0000313" key="2">
    <source>
        <dbReference type="EMBL" id="JAI14567.1"/>
    </source>
</evidence>
<name>A0A0K8TK48_TABBR</name>
<feature type="non-terminal residue" evidence="2">
    <location>
        <position position="1"/>
    </location>
</feature>
<proteinExistence type="evidence at transcript level"/>
<reference evidence="2" key="1">
    <citation type="journal article" date="2015" name="Insect Biochem. Mol. Biol.">
        <title>An insight into the sialome of the horse fly, Tabanus bromius.</title>
        <authorList>
            <person name="Ribeiro J.M."/>
            <person name="Kazimirova M."/>
            <person name="Takac P."/>
            <person name="Andersen J.F."/>
            <person name="Francischetti I.M."/>
        </authorList>
    </citation>
    <scope>NUCLEOTIDE SEQUENCE</scope>
</reference>
<dbReference type="AlphaFoldDB" id="A0A0K8TK48"/>
<organism evidence="2">
    <name type="scientific">Tabanus bromius</name>
    <name type="common">Band-eyed brown horse fly</name>
    <dbReference type="NCBI Taxonomy" id="304241"/>
    <lineage>
        <taxon>Eukaryota</taxon>
        <taxon>Metazoa</taxon>
        <taxon>Ecdysozoa</taxon>
        <taxon>Arthropoda</taxon>
        <taxon>Hexapoda</taxon>
        <taxon>Insecta</taxon>
        <taxon>Pterygota</taxon>
        <taxon>Neoptera</taxon>
        <taxon>Endopterygota</taxon>
        <taxon>Diptera</taxon>
        <taxon>Brachycera</taxon>
        <taxon>Tabanomorpha</taxon>
        <taxon>Tabanoidea</taxon>
        <taxon>Tabanidae</taxon>
        <taxon>Tabanus</taxon>
    </lineage>
</organism>
<protein>
    <submittedName>
        <fullName evidence="2">Uncharacterized protein</fullName>
    </submittedName>
</protein>
<dbReference type="EMBL" id="GDAI01003036">
    <property type="protein sequence ID" value="JAI14567.1"/>
    <property type="molecule type" value="mRNA"/>
</dbReference>
<feature type="region of interest" description="Disordered" evidence="1">
    <location>
        <begin position="1"/>
        <end position="58"/>
    </location>
</feature>
<accession>A0A0K8TK48</accession>